<dbReference type="GO" id="GO:0016301">
    <property type="term" value="F:kinase activity"/>
    <property type="evidence" value="ECO:0007669"/>
    <property type="project" value="UniProtKB-KW"/>
</dbReference>
<keyword evidence="10" id="KW-0902">Two-component regulatory system</keyword>
<feature type="transmembrane region" description="Helical" evidence="12">
    <location>
        <begin position="73"/>
        <end position="93"/>
    </location>
</feature>
<evidence type="ECO:0000259" key="13">
    <source>
        <dbReference type="Pfam" id="PF06580"/>
    </source>
</evidence>
<name>A0ABS2WPP6_9BACT</name>
<evidence type="ECO:0000256" key="8">
    <source>
        <dbReference type="ARBA" id="ARBA00022840"/>
    </source>
</evidence>
<keyword evidence="8" id="KW-0067">ATP-binding</keyword>
<evidence type="ECO:0000256" key="11">
    <source>
        <dbReference type="ARBA" id="ARBA00023136"/>
    </source>
</evidence>
<evidence type="ECO:0000256" key="6">
    <source>
        <dbReference type="ARBA" id="ARBA00022741"/>
    </source>
</evidence>
<evidence type="ECO:0000256" key="1">
    <source>
        <dbReference type="ARBA" id="ARBA00004651"/>
    </source>
</evidence>
<dbReference type="InterPro" id="IPR036890">
    <property type="entry name" value="HATPase_C_sf"/>
</dbReference>
<reference evidence="14 15" key="3">
    <citation type="submission" date="2021-02" db="EMBL/GenBank/DDBJ databases">
        <authorList>
            <person name="Merkel A.Y."/>
        </authorList>
    </citation>
    <scope>NUCLEOTIDE SEQUENCE [LARGE SCALE GENOMIC DNA]</scope>
    <source>
        <strain evidence="14 15">T05b</strain>
    </source>
</reference>
<sequence>MLELNIRFKDWLGVLGLGIFFSGLLAGFLYLLLELPLVHGLGFGALLGGWIGLASWGLFSVTNRLIMPKISPTWWVPTSAFIAFLAGFLGTFLALRFPFGLVLPANVPHLESAFILGILTYLLGALLYHLVRLRNINTHLDTLLLQSRLKSLETQLNPHFLFNALNSLAELYHVNPEKAEAMVLKLSTFLRNTMQESALLSLSQELENTRAYVEIEAVRFEGKITLAEDIAQAFGAHLVPKFSIQLLVENAIKHGFKGTPFEIRITASRHQKALHVKVENTGPIPQNPSYGIGLSNLSERLEFLCHGHLIHSSSQMASFTLILGEPHAHFNRR</sequence>
<dbReference type="Gene3D" id="3.30.565.10">
    <property type="entry name" value="Histidine kinase-like ATPase, C-terminal domain"/>
    <property type="match status" value="1"/>
</dbReference>
<reference evidence="15" key="2">
    <citation type="submission" date="2021-02" db="EMBL/GenBank/DDBJ databases">
        <title>Sulfurospirillum tamanensis sp. nov.</title>
        <authorList>
            <person name="Merkel A.Y."/>
        </authorList>
    </citation>
    <scope>NUCLEOTIDE SEQUENCE [LARGE SCALE GENOMIC DNA]</scope>
    <source>
        <strain evidence="15">T05b</strain>
    </source>
</reference>
<evidence type="ECO:0000313" key="15">
    <source>
        <dbReference type="Proteomes" id="UP000703590"/>
    </source>
</evidence>
<evidence type="ECO:0000256" key="3">
    <source>
        <dbReference type="ARBA" id="ARBA00022553"/>
    </source>
</evidence>
<evidence type="ECO:0000256" key="5">
    <source>
        <dbReference type="ARBA" id="ARBA00022692"/>
    </source>
</evidence>
<keyword evidence="9 12" id="KW-1133">Transmembrane helix</keyword>
<keyword evidence="5 12" id="KW-0812">Transmembrane</keyword>
<keyword evidence="2" id="KW-1003">Cell membrane</keyword>
<dbReference type="SUPFAM" id="SSF55874">
    <property type="entry name" value="ATPase domain of HSP90 chaperone/DNA topoisomerase II/histidine kinase"/>
    <property type="match status" value="1"/>
</dbReference>
<protein>
    <submittedName>
        <fullName evidence="14">Histidine kinase</fullName>
    </submittedName>
</protein>
<keyword evidence="7 14" id="KW-0418">Kinase</keyword>
<proteinExistence type="predicted"/>
<evidence type="ECO:0000256" key="4">
    <source>
        <dbReference type="ARBA" id="ARBA00022679"/>
    </source>
</evidence>
<dbReference type="InterPro" id="IPR010559">
    <property type="entry name" value="Sig_transdc_His_kin_internal"/>
</dbReference>
<dbReference type="RefSeq" id="WP_205458011.1">
    <property type="nucleotide sequence ID" value="NZ_JAFHKK010000003.1"/>
</dbReference>
<organism evidence="14 15">
    <name type="scientific">Sulfurospirillum tamanense</name>
    <dbReference type="NCBI Taxonomy" id="2813362"/>
    <lineage>
        <taxon>Bacteria</taxon>
        <taxon>Pseudomonadati</taxon>
        <taxon>Campylobacterota</taxon>
        <taxon>Epsilonproteobacteria</taxon>
        <taxon>Campylobacterales</taxon>
        <taxon>Sulfurospirillaceae</taxon>
        <taxon>Sulfurospirillum</taxon>
    </lineage>
</organism>
<accession>A0ABS2WPP6</accession>
<feature type="domain" description="Signal transduction histidine kinase internal region" evidence="13">
    <location>
        <begin position="148"/>
        <end position="223"/>
    </location>
</feature>
<keyword evidence="11 12" id="KW-0472">Membrane</keyword>
<evidence type="ECO:0000256" key="9">
    <source>
        <dbReference type="ARBA" id="ARBA00022989"/>
    </source>
</evidence>
<comment type="caution">
    <text evidence="14">The sequence shown here is derived from an EMBL/GenBank/DDBJ whole genome shotgun (WGS) entry which is preliminary data.</text>
</comment>
<keyword evidence="6" id="KW-0547">Nucleotide-binding</keyword>
<dbReference type="Proteomes" id="UP000703590">
    <property type="component" value="Unassembled WGS sequence"/>
</dbReference>
<feature type="transmembrane region" description="Helical" evidence="12">
    <location>
        <begin position="39"/>
        <end position="61"/>
    </location>
</feature>
<evidence type="ECO:0000256" key="2">
    <source>
        <dbReference type="ARBA" id="ARBA00022475"/>
    </source>
</evidence>
<comment type="subcellular location">
    <subcellularLocation>
        <location evidence="1">Cell membrane</location>
        <topology evidence="1">Multi-pass membrane protein</topology>
    </subcellularLocation>
</comment>
<gene>
    <name evidence="14" type="ORF">JWV37_02150</name>
</gene>
<reference evidence="14 15" key="1">
    <citation type="submission" date="2021-02" db="EMBL/GenBank/DDBJ databases">
        <title>Sulfurospirillum tamanensis sp. nov.</title>
        <authorList>
            <person name="Frolova A."/>
            <person name="Merkel A."/>
            <person name="Slobodkin A."/>
        </authorList>
    </citation>
    <scope>NUCLEOTIDE SEQUENCE [LARGE SCALE GENOMIC DNA]</scope>
    <source>
        <strain evidence="14 15">T05b</strain>
    </source>
</reference>
<dbReference type="PANTHER" id="PTHR34220">
    <property type="entry name" value="SENSOR HISTIDINE KINASE YPDA"/>
    <property type="match status" value="1"/>
</dbReference>
<evidence type="ECO:0000256" key="10">
    <source>
        <dbReference type="ARBA" id="ARBA00023012"/>
    </source>
</evidence>
<feature type="transmembrane region" description="Helical" evidence="12">
    <location>
        <begin position="12"/>
        <end position="33"/>
    </location>
</feature>
<evidence type="ECO:0000313" key="14">
    <source>
        <dbReference type="EMBL" id="MBN2963568.1"/>
    </source>
</evidence>
<evidence type="ECO:0000256" key="7">
    <source>
        <dbReference type="ARBA" id="ARBA00022777"/>
    </source>
</evidence>
<keyword evidence="3" id="KW-0597">Phosphoprotein</keyword>
<dbReference type="PANTHER" id="PTHR34220:SF11">
    <property type="entry name" value="SENSOR PROTEIN KINASE HPTS"/>
    <property type="match status" value="1"/>
</dbReference>
<dbReference type="InterPro" id="IPR050640">
    <property type="entry name" value="Bact_2-comp_sensor_kinase"/>
</dbReference>
<dbReference type="EMBL" id="JAFHKK010000003">
    <property type="protein sequence ID" value="MBN2963568.1"/>
    <property type="molecule type" value="Genomic_DNA"/>
</dbReference>
<evidence type="ECO:0000256" key="12">
    <source>
        <dbReference type="SAM" id="Phobius"/>
    </source>
</evidence>
<keyword evidence="15" id="KW-1185">Reference proteome</keyword>
<keyword evidence="4" id="KW-0808">Transferase</keyword>
<feature type="transmembrane region" description="Helical" evidence="12">
    <location>
        <begin position="113"/>
        <end position="131"/>
    </location>
</feature>
<dbReference type="Pfam" id="PF06580">
    <property type="entry name" value="His_kinase"/>
    <property type="match status" value="1"/>
</dbReference>